<dbReference type="PROSITE" id="PS00108">
    <property type="entry name" value="PROTEIN_KINASE_ST"/>
    <property type="match status" value="1"/>
</dbReference>
<dbReference type="Gene3D" id="3.90.1200.10">
    <property type="match status" value="1"/>
</dbReference>
<organism evidence="2 3">
    <name type="scientific">Parageobacillus caldoxylosilyticus NBRC 107762</name>
    <dbReference type="NCBI Taxonomy" id="1220594"/>
    <lineage>
        <taxon>Bacteria</taxon>
        <taxon>Bacillati</taxon>
        <taxon>Bacillota</taxon>
        <taxon>Bacilli</taxon>
        <taxon>Bacillales</taxon>
        <taxon>Anoxybacillaceae</taxon>
        <taxon>Saccharococcus</taxon>
    </lineage>
</organism>
<dbReference type="CDD" id="cd05154">
    <property type="entry name" value="ACAD10_11_N-like"/>
    <property type="match status" value="1"/>
</dbReference>
<comment type="caution">
    <text evidence="2">The sequence shown here is derived from an EMBL/GenBank/DDBJ whole genome shotgun (WGS) entry which is preliminary data.</text>
</comment>
<name>A0A023DAY5_9BACL</name>
<dbReference type="PANTHER" id="PTHR47829">
    <property type="entry name" value="HYDROLASE, PUTATIVE (AFU_ORTHOLOGUE AFUA_1G12880)-RELATED"/>
    <property type="match status" value="1"/>
</dbReference>
<feature type="domain" description="Aminoglycoside phosphotransferase" evidence="1">
    <location>
        <begin position="32"/>
        <end position="258"/>
    </location>
</feature>
<dbReference type="Gene3D" id="3.30.200.20">
    <property type="entry name" value="Phosphorylase Kinase, domain 1"/>
    <property type="match status" value="1"/>
</dbReference>
<sequence length="346" mass="40321">MPQNISKRINWSRVEEYLRKELNLMDEVGELEVRPFTSGYSNLTYLVRIGQWEGVLRRPPFGELPAKAHDMKREYNLLKRIYSVYPKAPKPLLYCEDPNIMDRHFYVMEFKKGAVLDKYLPANWNNPQIKQQISKAFIQELVDLHNIDVYKNNLDSLGKPEGFLKRQVNGWIQRYRQSKTDDLPFVAKVENWLVDNIPNSTDVTIIHNDFKLNNIMFNPENPNQITAVLDWEMSTIGDPLLDLAISLAYWTEEGDEETGLTAVTNQPGFMTRRELAILYTEASGRDISNLNYYLSFAFYKIAAVLQQIYYRYKSGEVDDERFANLNIGIKNLMLQAEKATQKNNIL</sequence>
<accession>A0A023DAY5</accession>
<dbReference type="InterPro" id="IPR011009">
    <property type="entry name" value="Kinase-like_dom_sf"/>
</dbReference>
<dbReference type="GO" id="GO:0004672">
    <property type="term" value="F:protein kinase activity"/>
    <property type="evidence" value="ECO:0007669"/>
    <property type="project" value="InterPro"/>
</dbReference>
<evidence type="ECO:0000313" key="3">
    <source>
        <dbReference type="Proteomes" id="UP000023561"/>
    </source>
</evidence>
<dbReference type="AlphaFoldDB" id="A0A023DAY5"/>
<dbReference type="SUPFAM" id="SSF56112">
    <property type="entry name" value="Protein kinase-like (PK-like)"/>
    <property type="match status" value="1"/>
</dbReference>
<dbReference type="Pfam" id="PF01636">
    <property type="entry name" value="APH"/>
    <property type="match status" value="1"/>
</dbReference>
<gene>
    <name evidence="2" type="ORF">GCA01S_004_00740</name>
</gene>
<dbReference type="InterPro" id="IPR052898">
    <property type="entry name" value="ACAD10-like"/>
</dbReference>
<proteinExistence type="predicted"/>
<dbReference type="InterPro" id="IPR041726">
    <property type="entry name" value="ACAD10_11_N"/>
</dbReference>
<keyword evidence="3" id="KW-1185">Reference proteome</keyword>
<protein>
    <recommendedName>
        <fullName evidence="1">Aminoglycoside phosphotransferase domain-containing protein</fullName>
    </recommendedName>
</protein>
<dbReference type="PANTHER" id="PTHR47829:SF1">
    <property type="entry name" value="HAD FAMILY PHOSPHATASE"/>
    <property type="match status" value="1"/>
</dbReference>
<dbReference type="InterPro" id="IPR002575">
    <property type="entry name" value="Aminoglycoside_PTrfase"/>
</dbReference>
<dbReference type="InterPro" id="IPR008271">
    <property type="entry name" value="Ser/Thr_kinase_AS"/>
</dbReference>
<dbReference type="Proteomes" id="UP000023561">
    <property type="component" value="Unassembled WGS sequence"/>
</dbReference>
<evidence type="ECO:0000259" key="1">
    <source>
        <dbReference type="Pfam" id="PF01636"/>
    </source>
</evidence>
<evidence type="ECO:0000313" key="2">
    <source>
        <dbReference type="EMBL" id="GAJ38474.1"/>
    </source>
</evidence>
<reference evidence="2 3" key="1">
    <citation type="submission" date="2014-04" db="EMBL/GenBank/DDBJ databases">
        <title>Whole genome shotgun sequence of Geobacillus caldoxylosilyticus NBRC 107762.</title>
        <authorList>
            <person name="Hosoyama A."/>
            <person name="Hosoyama Y."/>
            <person name="Katano-Makiyama Y."/>
            <person name="Tsuchikane K."/>
            <person name="Ohji S."/>
            <person name="Ichikawa N."/>
            <person name="Yamazoe A."/>
            <person name="Fujita N."/>
        </authorList>
    </citation>
    <scope>NUCLEOTIDE SEQUENCE [LARGE SCALE GENOMIC DNA]</scope>
    <source>
        <strain evidence="2 3">NBRC 107762</strain>
    </source>
</reference>
<dbReference type="EMBL" id="BAWO01000004">
    <property type="protein sequence ID" value="GAJ38474.1"/>
    <property type="molecule type" value="Genomic_DNA"/>
</dbReference>